<keyword evidence="2" id="KW-1185">Reference proteome</keyword>
<accession>A0ABS6JHD9</accession>
<evidence type="ECO:0000313" key="1">
    <source>
        <dbReference type="EMBL" id="MBU9712938.1"/>
    </source>
</evidence>
<reference evidence="1 2" key="1">
    <citation type="submission" date="2021-06" db="EMBL/GenBank/DDBJ databases">
        <title>Bacillus sp. RD4P76, an endophyte from a halophyte.</title>
        <authorList>
            <person name="Sun J.-Q."/>
        </authorList>
    </citation>
    <scope>NUCLEOTIDE SEQUENCE [LARGE SCALE GENOMIC DNA]</scope>
    <source>
        <strain evidence="1 2">CGMCC 1.15917</strain>
    </source>
</reference>
<proteinExistence type="predicted"/>
<dbReference type="RefSeq" id="WP_217067111.1">
    <property type="nucleotide sequence ID" value="NZ_JAHQCS010000117.1"/>
</dbReference>
<evidence type="ECO:0000313" key="2">
    <source>
        <dbReference type="Proteomes" id="UP000784880"/>
    </source>
</evidence>
<gene>
    <name evidence="1" type="ORF">KS419_14505</name>
</gene>
<protein>
    <submittedName>
        <fullName evidence="1">Uncharacterized protein</fullName>
    </submittedName>
</protein>
<comment type="caution">
    <text evidence="1">The sequence shown here is derived from an EMBL/GenBank/DDBJ whole genome shotgun (WGS) entry which is preliminary data.</text>
</comment>
<dbReference type="EMBL" id="JAHQCS010000117">
    <property type="protein sequence ID" value="MBU9712938.1"/>
    <property type="molecule type" value="Genomic_DNA"/>
</dbReference>
<organism evidence="1 2">
    <name type="scientific">Evansella tamaricis</name>
    <dbReference type="NCBI Taxonomy" id="2069301"/>
    <lineage>
        <taxon>Bacteria</taxon>
        <taxon>Bacillati</taxon>
        <taxon>Bacillota</taxon>
        <taxon>Bacilli</taxon>
        <taxon>Bacillales</taxon>
        <taxon>Bacillaceae</taxon>
        <taxon>Evansella</taxon>
    </lineage>
</organism>
<name>A0ABS6JHD9_9BACI</name>
<dbReference type="Proteomes" id="UP000784880">
    <property type="component" value="Unassembled WGS sequence"/>
</dbReference>
<sequence length="127" mass="15195">MYHKLLISLSVISIIYISFYTPEGNAHSWYTHSYLKLTIETDEVFYEWEYENPNSFEFEKGNRIVRGEEAKESFENMLSKFDLSETTIDDEVVSLLEQEGLSHINRIVIHRLDFDNGYKTWLWNKKE</sequence>